<evidence type="ECO:0000313" key="2">
    <source>
        <dbReference type="Proteomes" id="UP000199019"/>
    </source>
</evidence>
<proteinExistence type="predicted"/>
<evidence type="ECO:0000313" key="1">
    <source>
        <dbReference type="EMBL" id="SES07029.1"/>
    </source>
</evidence>
<accession>A0A1H9UCE1</accession>
<name>A0A1H9UCE1_9MICO</name>
<dbReference type="STRING" id="587636.SAMN05216199_1848"/>
<protein>
    <submittedName>
        <fullName evidence="1">Uncharacterized protein</fullName>
    </submittedName>
</protein>
<keyword evidence="2" id="KW-1185">Reference proteome</keyword>
<gene>
    <name evidence="1" type="ORF">SAMN05216199_1848</name>
</gene>
<organism evidence="1 2">
    <name type="scientific">Pedococcus cremeus</name>
    <dbReference type="NCBI Taxonomy" id="587636"/>
    <lineage>
        <taxon>Bacteria</taxon>
        <taxon>Bacillati</taxon>
        <taxon>Actinomycetota</taxon>
        <taxon>Actinomycetes</taxon>
        <taxon>Micrococcales</taxon>
        <taxon>Intrasporangiaceae</taxon>
        <taxon>Pedococcus</taxon>
    </lineage>
</organism>
<dbReference type="Proteomes" id="UP000199019">
    <property type="component" value="Unassembled WGS sequence"/>
</dbReference>
<dbReference type="RefSeq" id="WP_091757473.1">
    <property type="nucleotide sequence ID" value="NZ_FOHB01000003.1"/>
</dbReference>
<dbReference type="EMBL" id="FOHB01000003">
    <property type="protein sequence ID" value="SES07029.1"/>
    <property type="molecule type" value="Genomic_DNA"/>
</dbReference>
<sequence>MSAAVHGDPASCSQVGGSLRRLASQLRAAGSQVQAAQAELADEWSGRVARTVGRGSATVVEATTAAAAELDRAGAMLQDHATDLAESLQEVRALEERAQVAGLSIQDGRVVLRWGVSGVADEDALAAREARRTGLQSELDRVVLQLGRRRARLTAALEAATALLADHSSLLRG</sequence>
<dbReference type="AlphaFoldDB" id="A0A1H9UCE1"/>
<reference evidence="2" key="1">
    <citation type="submission" date="2016-10" db="EMBL/GenBank/DDBJ databases">
        <authorList>
            <person name="Varghese N."/>
            <person name="Submissions S."/>
        </authorList>
    </citation>
    <scope>NUCLEOTIDE SEQUENCE [LARGE SCALE GENOMIC DNA]</scope>
    <source>
        <strain evidence="2">CGMCC 1.6963</strain>
    </source>
</reference>
<dbReference type="OrthoDB" id="4868946at2"/>